<dbReference type="Proteomes" id="UP000046392">
    <property type="component" value="Unplaced"/>
</dbReference>
<dbReference type="WBParaSite" id="SPAL_0001664800.1">
    <property type="protein sequence ID" value="SPAL_0001664800.1"/>
    <property type="gene ID" value="SPAL_0001664800"/>
</dbReference>
<sequence>MQFFKFFLFAALIITINACAPTNTQSAATTTAPKRKRRSVDEDNAVVIKTTFDSINRTKAHQIEGLLLDKFASSLPAASSNIDRSTKLTNIEDGKLTTTITFHGSSNLCSKIIRLIKDTFNGNVFVKNTTIKCGNNETISIIN</sequence>
<proteinExistence type="predicted"/>
<name>A0A0N5CFL2_STREA</name>
<dbReference type="Pfam" id="PF17619">
    <property type="entry name" value="SCVP"/>
    <property type="match status" value="1"/>
</dbReference>
<keyword evidence="2" id="KW-1185">Reference proteome</keyword>
<accession>A0A0N5CFL2</accession>
<evidence type="ECO:0000313" key="3">
    <source>
        <dbReference type="WBParaSite" id="SPAL_0001664800.1"/>
    </source>
</evidence>
<evidence type="ECO:0000256" key="1">
    <source>
        <dbReference type="SAM" id="SignalP"/>
    </source>
</evidence>
<keyword evidence="1" id="KW-0732">Signal</keyword>
<dbReference type="AlphaFoldDB" id="A0A0N5CFL2"/>
<evidence type="ECO:0000313" key="2">
    <source>
        <dbReference type="Proteomes" id="UP000046392"/>
    </source>
</evidence>
<organism evidence="2 3">
    <name type="scientific">Strongyloides papillosus</name>
    <name type="common">Intestinal threadworm</name>
    <dbReference type="NCBI Taxonomy" id="174720"/>
    <lineage>
        <taxon>Eukaryota</taxon>
        <taxon>Metazoa</taxon>
        <taxon>Ecdysozoa</taxon>
        <taxon>Nematoda</taxon>
        <taxon>Chromadorea</taxon>
        <taxon>Rhabditida</taxon>
        <taxon>Tylenchina</taxon>
        <taxon>Panagrolaimomorpha</taxon>
        <taxon>Strongyloidoidea</taxon>
        <taxon>Strongyloididae</taxon>
        <taxon>Strongyloides</taxon>
    </lineage>
</organism>
<feature type="signal peptide" evidence="1">
    <location>
        <begin position="1"/>
        <end position="18"/>
    </location>
</feature>
<feature type="chain" id="PRO_5005895798" evidence="1">
    <location>
        <begin position="19"/>
        <end position="143"/>
    </location>
</feature>
<dbReference type="InterPro" id="IPR035126">
    <property type="entry name" value="SCVP"/>
</dbReference>
<reference evidence="3" key="1">
    <citation type="submission" date="2017-02" db="UniProtKB">
        <authorList>
            <consortium name="WormBaseParasite"/>
        </authorList>
    </citation>
    <scope>IDENTIFICATION</scope>
</reference>
<protein>
    <submittedName>
        <fullName evidence="3">Germane domain-containing protein</fullName>
    </submittedName>
</protein>